<evidence type="ECO:0000313" key="2">
    <source>
        <dbReference type="EMBL" id="WOF15235.1"/>
    </source>
</evidence>
<feature type="domain" description="PAS" evidence="1">
    <location>
        <begin position="19"/>
        <end position="87"/>
    </location>
</feature>
<protein>
    <submittedName>
        <fullName evidence="2">PAS domain S-box protein</fullName>
    </submittedName>
</protein>
<organism evidence="2 3">
    <name type="scientific">Methanochimaera problematica</name>
    <dbReference type="NCBI Taxonomy" id="2609417"/>
    <lineage>
        <taxon>Archaea</taxon>
        <taxon>Methanobacteriati</taxon>
        <taxon>Methanobacteriota</taxon>
        <taxon>Stenosarchaea group</taxon>
        <taxon>Methanomicrobia</taxon>
        <taxon>Methanomicrobiales</taxon>
        <taxon>Methanomicrobiaceae</taxon>
        <taxon>Methanochimaera</taxon>
    </lineage>
</organism>
<gene>
    <name evidence="2" type="ORF">F1737_00350</name>
</gene>
<keyword evidence="3" id="KW-1185">Reference proteome</keyword>
<sequence length="124" mass="14052">MTGFLPDFFRDKQDKKDKNIYMEVFLKSPVGMCVITHPGFLIKIVNEAFADLFGLGKDEITGKLFAEIWTKCRERDEFMVSLRTAGTVFEAPYTIETKTGRIFSVRLSGAKIDDDNFLICALPA</sequence>
<dbReference type="InterPro" id="IPR035965">
    <property type="entry name" value="PAS-like_dom_sf"/>
</dbReference>
<dbReference type="Gene3D" id="3.30.450.20">
    <property type="entry name" value="PAS domain"/>
    <property type="match status" value="1"/>
</dbReference>
<dbReference type="SMART" id="SM00091">
    <property type="entry name" value="PAS"/>
    <property type="match status" value="1"/>
</dbReference>
<evidence type="ECO:0000259" key="1">
    <source>
        <dbReference type="SMART" id="SM00091"/>
    </source>
</evidence>
<dbReference type="RefSeq" id="WP_317136803.1">
    <property type="nucleotide sequence ID" value="NZ_CP043875.1"/>
</dbReference>
<dbReference type="CDD" id="cd00130">
    <property type="entry name" value="PAS"/>
    <property type="match status" value="1"/>
</dbReference>
<dbReference type="KEGG" id="mefw:F1737_00350"/>
<dbReference type="NCBIfam" id="TIGR00229">
    <property type="entry name" value="sensory_box"/>
    <property type="match status" value="1"/>
</dbReference>
<proteinExistence type="predicted"/>
<accession>A0AA97F9A8</accession>
<dbReference type="EMBL" id="CP043875">
    <property type="protein sequence ID" value="WOF15235.1"/>
    <property type="molecule type" value="Genomic_DNA"/>
</dbReference>
<dbReference type="Pfam" id="PF13426">
    <property type="entry name" value="PAS_9"/>
    <property type="match status" value="1"/>
</dbReference>
<dbReference type="SUPFAM" id="SSF55785">
    <property type="entry name" value="PYP-like sensor domain (PAS domain)"/>
    <property type="match status" value="1"/>
</dbReference>
<reference evidence="2 3" key="1">
    <citation type="submission" date="2019-09" db="EMBL/GenBank/DDBJ databases">
        <title>The complete genome of Methanoplanus sp. FWC-SCC4.</title>
        <authorList>
            <person name="Chen S.-C."/>
            <person name="Zhou Y.-Z."/>
            <person name="Lai M.-C."/>
        </authorList>
    </citation>
    <scope>NUCLEOTIDE SEQUENCE [LARGE SCALE GENOMIC DNA]</scope>
    <source>
        <strain evidence="2 3">FWC-SCC4</strain>
    </source>
</reference>
<dbReference type="InterPro" id="IPR000014">
    <property type="entry name" value="PAS"/>
</dbReference>
<dbReference type="AlphaFoldDB" id="A0AA97F9A8"/>
<evidence type="ECO:0000313" key="3">
    <source>
        <dbReference type="Proteomes" id="UP001301797"/>
    </source>
</evidence>
<dbReference type="GeneID" id="85228573"/>
<dbReference type="Proteomes" id="UP001301797">
    <property type="component" value="Chromosome"/>
</dbReference>
<name>A0AA97F9A8_9EURY</name>